<evidence type="ECO:0000256" key="1">
    <source>
        <dbReference type="SAM" id="MobiDB-lite"/>
    </source>
</evidence>
<proteinExistence type="predicted"/>
<feature type="compositionally biased region" description="Low complexity" evidence="1">
    <location>
        <begin position="8"/>
        <end position="20"/>
    </location>
</feature>
<name>A0A1W1D6Q1_9ZZZZ</name>
<dbReference type="EMBL" id="FPHQ01000101">
    <property type="protein sequence ID" value="SFV76313.1"/>
    <property type="molecule type" value="Genomic_DNA"/>
</dbReference>
<sequence>MVLSNAGNNTNVNNKPINTPLLANTPKSATGDNSENENDHNPAAVVNEVITMARPE</sequence>
<dbReference type="AlphaFoldDB" id="A0A1W1D6Q1"/>
<gene>
    <name evidence="2" type="ORF">MNB_SUP05-10-264</name>
</gene>
<organism evidence="2">
    <name type="scientific">hydrothermal vent metagenome</name>
    <dbReference type="NCBI Taxonomy" id="652676"/>
    <lineage>
        <taxon>unclassified sequences</taxon>
        <taxon>metagenomes</taxon>
        <taxon>ecological metagenomes</taxon>
    </lineage>
</organism>
<protein>
    <submittedName>
        <fullName evidence="2">Uncharacterized protein</fullName>
    </submittedName>
</protein>
<feature type="compositionally biased region" description="Polar residues" evidence="1">
    <location>
        <begin position="21"/>
        <end position="33"/>
    </location>
</feature>
<evidence type="ECO:0000313" key="2">
    <source>
        <dbReference type="EMBL" id="SFV76313.1"/>
    </source>
</evidence>
<feature type="region of interest" description="Disordered" evidence="1">
    <location>
        <begin position="1"/>
        <end position="43"/>
    </location>
</feature>
<accession>A0A1W1D6Q1</accession>
<reference evidence="2" key="1">
    <citation type="submission" date="2016-10" db="EMBL/GenBank/DDBJ databases">
        <authorList>
            <person name="de Groot N.N."/>
        </authorList>
    </citation>
    <scope>NUCLEOTIDE SEQUENCE</scope>
</reference>